<protein>
    <submittedName>
        <fullName evidence="5">Bifunctional metallophosphatase/5'-nucleotidase</fullName>
    </submittedName>
</protein>
<dbReference type="InterPro" id="IPR004843">
    <property type="entry name" value="Calcineurin-like_PHP"/>
</dbReference>
<reference evidence="6" key="1">
    <citation type="journal article" date="2019" name="Int. J. Syst. Evol. Microbiol.">
        <title>The Global Catalogue of Microorganisms (GCM) 10K type strain sequencing project: providing services to taxonomists for standard genome sequencing and annotation.</title>
        <authorList>
            <consortium name="The Broad Institute Genomics Platform"/>
            <consortium name="The Broad Institute Genome Sequencing Center for Infectious Disease"/>
            <person name="Wu L."/>
            <person name="Ma J."/>
        </authorList>
    </citation>
    <scope>NUCLEOTIDE SEQUENCE [LARGE SCALE GENOMIC DNA]</scope>
    <source>
        <strain evidence="6">KACC 14058</strain>
    </source>
</reference>
<dbReference type="PANTHER" id="PTHR11575:SF23">
    <property type="entry name" value="5-NUCLEOTIDASE FAMILY PROTEIN"/>
    <property type="match status" value="1"/>
</dbReference>
<evidence type="ECO:0000259" key="3">
    <source>
        <dbReference type="Pfam" id="PF00149"/>
    </source>
</evidence>
<dbReference type="InterPro" id="IPR011240">
    <property type="entry name" value="Pesterase_YunD"/>
</dbReference>
<dbReference type="CDD" id="cd00845">
    <property type="entry name" value="MPP_UshA_N_like"/>
    <property type="match status" value="1"/>
</dbReference>
<keyword evidence="2" id="KW-0547">Nucleotide-binding</keyword>
<dbReference type="SUPFAM" id="SSF56300">
    <property type="entry name" value="Metallo-dependent phosphatases"/>
    <property type="match status" value="1"/>
</dbReference>
<proteinExistence type="inferred from homology"/>
<comment type="caution">
    <text evidence="5">The sequence shown here is derived from an EMBL/GenBank/DDBJ whole genome shotgun (WGS) entry which is preliminary data.</text>
</comment>
<dbReference type="Gene3D" id="3.90.780.10">
    <property type="entry name" value="5'-Nucleotidase, C-terminal domain"/>
    <property type="match status" value="1"/>
</dbReference>
<dbReference type="PRINTS" id="PR01607">
    <property type="entry name" value="APYRASEFAMLY"/>
</dbReference>
<dbReference type="Proteomes" id="UP001595880">
    <property type="component" value="Unassembled WGS sequence"/>
</dbReference>
<dbReference type="InterPro" id="IPR006179">
    <property type="entry name" value="5_nucleotidase/apyrase"/>
</dbReference>
<keyword evidence="1" id="KW-0732">Signal</keyword>
<dbReference type="PIRSF" id="PIRSF036361">
    <property type="entry name" value="YunD"/>
    <property type="match status" value="1"/>
</dbReference>
<keyword evidence="6" id="KW-1185">Reference proteome</keyword>
<dbReference type="PANTHER" id="PTHR11575">
    <property type="entry name" value="5'-NUCLEOTIDASE-RELATED"/>
    <property type="match status" value="1"/>
</dbReference>
<dbReference type="RefSeq" id="WP_390196526.1">
    <property type="nucleotide sequence ID" value="NZ_JBHSDV010000001.1"/>
</dbReference>
<sequence>MIEHLHVYYSNDLHSHFEQWTKIVSYLKEKEKLHHNNKENYWTVDIGDHADRFHPITEATLGKSNVELLNDASYDIATIGNNEGITLDYQDLFHLYDDADFHVSCANLLPQKGPLPKWLKEYHIVHSESGVKIAFIGLTAPFTPFYNPLGWKVESPINYLARRLPEMKKNADIIILLSHLGLTEDQIIAEQFHEIDIIIGGHTHHLFKNGEVINGTLLTAAGKYGHYVGEVHLEWDHENRELIHKEAYAVPINHYKDDKQTTAKLDQLAIKADKQLNRIITSVEAPLDVNWYESTPIIEQFTSYLLKWTDADVSMLNAGILLDSIGKGAITFKDIHSICPHPINPCVVELTGKELMEVVRGAFDEELIHLEVKGFGFRGKVVGKMIFAGITVETSQDKNGKEHVKEIYYQNESLHSDKIYKLATADMFTFGRMFPVIVRAKQKRFYLPEFMRDLLASMLKETV</sequence>
<dbReference type="Pfam" id="PF02872">
    <property type="entry name" value="5_nucleotid_C"/>
    <property type="match status" value="1"/>
</dbReference>
<feature type="domain" description="Calcineurin-like phosphoesterase" evidence="3">
    <location>
        <begin position="10"/>
        <end position="205"/>
    </location>
</feature>
<accession>A0ABV8VT76</accession>
<evidence type="ECO:0000313" key="6">
    <source>
        <dbReference type="Proteomes" id="UP001595880"/>
    </source>
</evidence>
<evidence type="ECO:0000259" key="4">
    <source>
        <dbReference type="Pfam" id="PF02872"/>
    </source>
</evidence>
<keyword evidence="2" id="KW-0378">Hydrolase</keyword>
<name>A0ABV8VT76_9BACI</name>
<dbReference type="InterPro" id="IPR008334">
    <property type="entry name" value="5'-Nucleotdase_C"/>
</dbReference>
<gene>
    <name evidence="5" type="ORF">ACFOZ1_04845</name>
</gene>
<dbReference type="SUPFAM" id="SSF55816">
    <property type="entry name" value="5'-nucleotidase (syn. UDP-sugar hydrolase), C-terminal domain"/>
    <property type="match status" value="1"/>
</dbReference>
<dbReference type="Pfam" id="PF00149">
    <property type="entry name" value="Metallophos"/>
    <property type="match status" value="1"/>
</dbReference>
<dbReference type="InterPro" id="IPR029052">
    <property type="entry name" value="Metallo-depent_PP-like"/>
</dbReference>
<evidence type="ECO:0000256" key="2">
    <source>
        <dbReference type="RuleBase" id="RU362119"/>
    </source>
</evidence>
<comment type="similarity">
    <text evidence="2">Belongs to the 5'-nucleotidase family.</text>
</comment>
<evidence type="ECO:0000256" key="1">
    <source>
        <dbReference type="ARBA" id="ARBA00022729"/>
    </source>
</evidence>
<feature type="domain" description="5'-Nucleotidase C-terminal" evidence="4">
    <location>
        <begin position="287"/>
        <end position="427"/>
    </location>
</feature>
<dbReference type="InterPro" id="IPR036907">
    <property type="entry name" value="5'-Nucleotdase_C_sf"/>
</dbReference>
<evidence type="ECO:0000313" key="5">
    <source>
        <dbReference type="EMBL" id="MFC4387132.1"/>
    </source>
</evidence>
<dbReference type="Gene3D" id="3.60.21.10">
    <property type="match status" value="1"/>
</dbReference>
<organism evidence="5 6">
    <name type="scientific">Gracilibacillus marinus</name>
    <dbReference type="NCBI Taxonomy" id="630535"/>
    <lineage>
        <taxon>Bacteria</taxon>
        <taxon>Bacillati</taxon>
        <taxon>Bacillota</taxon>
        <taxon>Bacilli</taxon>
        <taxon>Bacillales</taxon>
        <taxon>Bacillaceae</taxon>
        <taxon>Gracilibacillus</taxon>
    </lineage>
</organism>
<dbReference type="EMBL" id="JBHSDV010000001">
    <property type="protein sequence ID" value="MFC4387132.1"/>
    <property type="molecule type" value="Genomic_DNA"/>
</dbReference>